<dbReference type="Gene3D" id="3.40.50.720">
    <property type="entry name" value="NAD(P)-binding Rossmann-like Domain"/>
    <property type="match status" value="1"/>
</dbReference>
<feature type="domain" description="ACT" evidence="12">
    <location>
        <begin position="296"/>
        <end position="366"/>
    </location>
</feature>
<dbReference type="OrthoDB" id="9802008at2"/>
<dbReference type="InterPro" id="IPR046825">
    <property type="entry name" value="PDH_C"/>
</dbReference>
<keyword evidence="5" id="KW-0827">Tyrosine biosynthesis</keyword>
<dbReference type="SUPFAM" id="SSF48179">
    <property type="entry name" value="6-phosphogluconate dehydrogenase C-terminal domain-like"/>
    <property type="match status" value="1"/>
</dbReference>
<evidence type="ECO:0000256" key="7">
    <source>
        <dbReference type="ARBA" id="ARBA00023002"/>
    </source>
</evidence>
<dbReference type="GO" id="GO:0070403">
    <property type="term" value="F:NAD+ binding"/>
    <property type="evidence" value="ECO:0007669"/>
    <property type="project" value="InterPro"/>
</dbReference>
<comment type="pathway">
    <text evidence="1">Amino-acid biosynthesis; L-tyrosine biosynthesis; (4-hydroxyphenyl)pyruvate from prephenate (NAD(+) route): step 1/1.</text>
</comment>
<evidence type="ECO:0000256" key="3">
    <source>
        <dbReference type="ARBA" id="ARBA00012068"/>
    </source>
</evidence>
<dbReference type="GO" id="GO:0004665">
    <property type="term" value="F:prephenate dehydrogenase (NADP+) activity"/>
    <property type="evidence" value="ECO:0007669"/>
    <property type="project" value="InterPro"/>
</dbReference>
<dbReference type="InterPro" id="IPR003099">
    <property type="entry name" value="Prephen_DH"/>
</dbReference>
<dbReference type="STRING" id="1385514.N782_07830"/>
<evidence type="ECO:0000259" key="11">
    <source>
        <dbReference type="PROSITE" id="PS51176"/>
    </source>
</evidence>
<dbReference type="GO" id="GO:0008977">
    <property type="term" value="F:prephenate dehydrogenase (NAD+) activity"/>
    <property type="evidence" value="ECO:0007669"/>
    <property type="project" value="UniProtKB-EC"/>
</dbReference>
<evidence type="ECO:0000313" key="13">
    <source>
        <dbReference type="EMBL" id="KGP73017.1"/>
    </source>
</evidence>
<comment type="catalytic activity">
    <reaction evidence="10">
        <text>prephenate + NAD(+) = 3-(4-hydroxyphenyl)pyruvate + CO2 + NADH</text>
        <dbReference type="Rhea" id="RHEA:13869"/>
        <dbReference type="ChEBI" id="CHEBI:16526"/>
        <dbReference type="ChEBI" id="CHEBI:29934"/>
        <dbReference type="ChEBI" id="CHEBI:36242"/>
        <dbReference type="ChEBI" id="CHEBI:57540"/>
        <dbReference type="ChEBI" id="CHEBI:57945"/>
        <dbReference type="EC" id="1.3.1.12"/>
    </reaction>
</comment>
<dbReference type="InterPro" id="IPR002912">
    <property type="entry name" value="ACT_dom"/>
</dbReference>
<gene>
    <name evidence="13" type="ORF">N782_07830</name>
</gene>
<keyword evidence="9" id="KW-0057">Aromatic amino acid biosynthesis</keyword>
<organism evidence="13 14">
    <name type="scientific">Pontibacillus yanchengensis Y32</name>
    <dbReference type="NCBI Taxonomy" id="1385514"/>
    <lineage>
        <taxon>Bacteria</taxon>
        <taxon>Bacillati</taxon>
        <taxon>Bacillota</taxon>
        <taxon>Bacilli</taxon>
        <taxon>Bacillales</taxon>
        <taxon>Bacillaceae</taxon>
        <taxon>Pontibacillus</taxon>
    </lineage>
</organism>
<evidence type="ECO:0000256" key="8">
    <source>
        <dbReference type="ARBA" id="ARBA00023027"/>
    </source>
</evidence>
<evidence type="ECO:0000256" key="5">
    <source>
        <dbReference type="ARBA" id="ARBA00022498"/>
    </source>
</evidence>
<proteinExistence type="inferred from homology"/>
<accession>A0A0A2TB20</accession>
<evidence type="ECO:0000256" key="10">
    <source>
        <dbReference type="ARBA" id="ARBA00049260"/>
    </source>
</evidence>
<evidence type="ECO:0000313" key="14">
    <source>
        <dbReference type="Proteomes" id="UP000030147"/>
    </source>
</evidence>
<dbReference type="InterPro" id="IPR050812">
    <property type="entry name" value="Preph/Arog_dehydrog"/>
</dbReference>
<keyword evidence="8" id="KW-0520">NAD</keyword>
<feature type="domain" description="Prephenate/arogenate dehydrogenase" evidence="11">
    <location>
        <begin position="1"/>
        <end position="291"/>
    </location>
</feature>
<dbReference type="PROSITE" id="PS51176">
    <property type="entry name" value="PDH_ADH"/>
    <property type="match status" value="1"/>
</dbReference>
<dbReference type="PANTHER" id="PTHR21363">
    <property type="entry name" value="PREPHENATE DEHYDROGENASE"/>
    <property type="match status" value="1"/>
</dbReference>
<dbReference type="eggNOG" id="COG0287">
    <property type="taxonomic scope" value="Bacteria"/>
</dbReference>
<sequence>METTILVSGLGLIGGSIALNLKKQNHTTVIGFDQNKDSMDYAVRTGMIDQFVPSFEEGVQLSDVVVLATPVSVCIDYLQTIDNMSLSQPLLVTDVSSVKKPIMEAASKLQNNAIHFVGGHPMAGSHKHGVEAAKAHLFENAFYLLVPGKGSSDKDVEKLESLLESTRSHFVTVGEQEHDQMTGVISHFPHLIASSLVHQAKNWHRVYPFMHELAAGGFRDITRIASSHPKMWNDILLQNKDTILTLLTDWITEMNHLKELVETDDHSKLQTYLADAKQFRDGLPIKKKGAIPSFYDVYVDIHDQAGALSEVTHLLAQSKISIVNIQILEVREGITGVLRLSFQTEEDQKRSKLVLERNGYETTIQY</sequence>
<protein>
    <recommendedName>
        <fullName evidence="4">Prephenate dehydrogenase</fullName>
        <ecNumber evidence="3">1.3.1.12</ecNumber>
    </recommendedName>
</protein>
<dbReference type="CDD" id="cd04909">
    <property type="entry name" value="ACT_PDH-BS"/>
    <property type="match status" value="1"/>
</dbReference>
<dbReference type="AlphaFoldDB" id="A0A0A2TB20"/>
<dbReference type="SUPFAM" id="SSF51735">
    <property type="entry name" value="NAD(P)-binding Rossmann-fold domains"/>
    <property type="match status" value="1"/>
</dbReference>
<dbReference type="EMBL" id="AVBF01000019">
    <property type="protein sequence ID" value="KGP73017.1"/>
    <property type="molecule type" value="Genomic_DNA"/>
</dbReference>
<dbReference type="PROSITE" id="PS51671">
    <property type="entry name" value="ACT"/>
    <property type="match status" value="1"/>
</dbReference>
<dbReference type="Proteomes" id="UP000030147">
    <property type="component" value="Unassembled WGS sequence"/>
</dbReference>
<dbReference type="UniPathway" id="UPA00122">
    <property type="reaction ID" value="UER00961"/>
</dbReference>
<dbReference type="InterPro" id="IPR045865">
    <property type="entry name" value="ACT-like_dom_sf"/>
</dbReference>
<name>A0A0A2TB20_9BACI</name>
<evidence type="ECO:0000259" key="12">
    <source>
        <dbReference type="PROSITE" id="PS51671"/>
    </source>
</evidence>
<keyword evidence="14" id="KW-1185">Reference proteome</keyword>
<dbReference type="PANTHER" id="PTHR21363:SF0">
    <property type="entry name" value="PREPHENATE DEHYDROGENASE [NADP(+)]"/>
    <property type="match status" value="1"/>
</dbReference>
<dbReference type="SUPFAM" id="SSF55021">
    <property type="entry name" value="ACT-like"/>
    <property type="match status" value="1"/>
</dbReference>
<dbReference type="InterPro" id="IPR036291">
    <property type="entry name" value="NAD(P)-bd_dom_sf"/>
</dbReference>
<evidence type="ECO:0000256" key="2">
    <source>
        <dbReference type="ARBA" id="ARBA00007964"/>
    </source>
</evidence>
<dbReference type="InterPro" id="IPR046826">
    <property type="entry name" value="PDH_N"/>
</dbReference>
<comment type="caution">
    <text evidence="13">The sequence shown here is derived from an EMBL/GenBank/DDBJ whole genome shotgun (WGS) entry which is preliminary data.</text>
</comment>
<dbReference type="Gene3D" id="1.10.3660.10">
    <property type="entry name" value="6-phosphogluconate dehydrogenase C-terminal like domain"/>
    <property type="match status" value="1"/>
</dbReference>
<evidence type="ECO:0000256" key="6">
    <source>
        <dbReference type="ARBA" id="ARBA00022605"/>
    </source>
</evidence>
<keyword evidence="6" id="KW-0028">Amino-acid biosynthesis</keyword>
<keyword evidence="7" id="KW-0560">Oxidoreductase</keyword>
<evidence type="ECO:0000256" key="4">
    <source>
        <dbReference type="ARBA" id="ARBA00016891"/>
    </source>
</evidence>
<comment type="similarity">
    <text evidence="2">Belongs to the prephenate/arogenate dehydrogenase family.</text>
</comment>
<dbReference type="RefSeq" id="WP_036818557.1">
    <property type="nucleotide sequence ID" value="NZ_AVBF01000019.1"/>
</dbReference>
<dbReference type="Pfam" id="PF20463">
    <property type="entry name" value="PDH_C"/>
    <property type="match status" value="1"/>
</dbReference>
<dbReference type="FunFam" id="3.40.50.720:FF:000208">
    <property type="entry name" value="Prephenate dehydrogenase"/>
    <property type="match status" value="1"/>
</dbReference>
<dbReference type="FunFam" id="1.10.3660.10:FF:000003">
    <property type="entry name" value="Prephenate dehydrogenase"/>
    <property type="match status" value="1"/>
</dbReference>
<dbReference type="GO" id="GO:0006571">
    <property type="term" value="P:tyrosine biosynthetic process"/>
    <property type="evidence" value="ECO:0007669"/>
    <property type="project" value="UniProtKB-UniPathway"/>
</dbReference>
<dbReference type="EC" id="1.3.1.12" evidence="3"/>
<dbReference type="InterPro" id="IPR008927">
    <property type="entry name" value="6-PGluconate_DH-like_C_sf"/>
</dbReference>
<evidence type="ECO:0000256" key="9">
    <source>
        <dbReference type="ARBA" id="ARBA00023141"/>
    </source>
</evidence>
<dbReference type="NCBIfam" id="NF005107">
    <property type="entry name" value="PRK06545.1-5"/>
    <property type="match status" value="1"/>
</dbReference>
<reference evidence="13 14" key="1">
    <citation type="journal article" date="2015" name="Stand. Genomic Sci.">
        <title>High quality draft genome sequence of the moderately halophilic bacterium Pontibacillus yanchengensis Y32(T) and comparison among Pontibacillus genomes.</title>
        <authorList>
            <person name="Huang J."/>
            <person name="Qiao Z.X."/>
            <person name="Tang J.W."/>
            <person name="Wang G."/>
        </authorList>
    </citation>
    <scope>NUCLEOTIDE SEQUENCE [LARGE SCALE GENOMIC DNA]</scope>
    <source>
        <strain evidence="13 14">Y32</strain>
    </source>
</reference>
<dbReference type="Pfam" id="PF02153">
    <property type="entry name" value="PDH_N"/>
    <property type="match status" value="1"/>
</dbReference>
<evidence type="ECO:0000256" key="1">
    <source>
        <dbReference type="ARBA" id="ARBA00005067"/>
    </source>
</evidence>